<evidence type="ECO:0000256" key="4">
    <source>
        <dbReference type="ARBA" id="ARBA00022980"/>
    </source>
</evidence>
<keyword evidence="10" id="KW-1185">Reference proteome</keyword>
<dbReference type="GO" id="GO:1990904">
    <property type="term" value="C:ribonucleoprotein complex"/>
    <property type="evidence" value="ECO:0007669"/>
    <property type="project" value="UniProtKB-KW"/>
</dbReference>
<dbReference type="GO" id="GO:0019843">
    <property type="term" value="F:rRNA binding"/>
    <property type="evidence" value="ECO:0007669"/>
    <property type="project" value="UniProtKB-UniRule"/>
</dbReference>
<dbReference type="PROSITE" id="PS01169">
    <property type="entry name" value="RIBOSOMAL_L21"/>
    <property type="match status" value="1"/>
</dbReference>
<dbReference type="InterPro" id="IPR036164">
    <property type="entry name" value="bL21-like_sf"/>
</dbReference>
<dbReference type="PANTHER" id="PTHR21349">
    <property type="entry name" value="50S RIBOSOMAL PROTEIN L21"/>
    <property type="match status" value="1"/>
</dbReference>
<dbReference type="GO" id="GO:0005840">
    <property type="term" value="C:ribosome"/>
    <property type="evidence" value="ECO:0007669"/>
    <property type="project" value="UniProtKB-KW"/>
</dbReference>
<dbReference type="PANTHER" id="PTHR21349:SF0">
    <property type="entry name" value="LARGE RIBOSOMAL SUBUNIT PROTEIN BL21M"/>
    <property type="match status" value="1"/>
</dbReference>
<dbReference type="GO" id="GO:0003735">
    <property type="term" value="F:structural constituent of ribosome"/>
    <property type="evidence" value="ECO:0007669"/>
    <property type="project" value="InterPro"/>
</dbReference>
<proteinExistence type="inferred from homology"/>
<evidence type="ECO:0000313" key="10">
    <source>
        <dbReference type="Proteomes" id="UP000597444"/>
    </source>
</evidence>
<dbReference type="HAMAP" id="MF_01363">
    <property type="entry name" value="Ribosomal_bL21"/>
    <property type="match status" value="1"/>
</dbReference>
<comment type="caution">
    <text evidence="9">The sequence shown here is derived from an EMBL/GenBank/DDBJ whole genome shotgun (WGS) entry which is preliminary data.</text>
</comment>
<evidence type="ECO:0000256" key="8">
    <source>
        <dbReference type="SAM" id="MobiDB-lite"/>
    </source>
</evidence>
<accession>A0A8J3IK45</accession>
<dbReference type="GO" id="GO:0006412">
    <property type="term" value="P:translation"/>
    <property type="evidence" value="ECO:0007669"/>
    <property type="project" value="UniProtKB-UniRule"/>
</dbReference>
<dbReference type="Proteomes" id="UP000597444">
    <property type="component" value="Unassembled WGS sequence"/>
</dbReference>
<dbReference type="EMBL" id="BNJK01000001">
    <property type="protein sequence ID" value="GHO92914.1"/>
    <property type="molecule type" value="Genomic_DNA"/>
</dbReference>
<dbReference type="AlphaFoldDB" id="A0A8J3IK45"/>
<dbReference type="Pfam" id="PF00829">
    <property type="entry name" value="Ribosomal_L21p"/>
    <property type="match status" value="1"/>
</dbReference>
<dbReference type="InterPro" id="IPR028909">
    <property type="entry name" value="bL21-like"/>
</dbReference>
<dbReference type="InterPro" id="IPR018258">
    <property type="entry name" value="Ribosomal_bL21_CS"/>
</dbReference>
<gene>
    <name evidence="6" type="primary">rplU</name>
    <name evidence="9" type="ORF">KSF_029620</name>
</gene>
<feature type="compositionally biased region" description="Low complexity" evidence="8">
    <location>
        <begin position="129"/>
        <end position="143"/>
    </location>
</feature>
<evidence type="ECO:0000256" key="6">
    <source>
        <dbReference type="HAMAP-Rule" id="MF_01363"/>
    </source>
</evidence>
<evidence type="ECO:0000313" key="9">
    <source>
        <dbReference type="EMBL" id="GHO92914.1"/>
    </source>
</evidence>
<keyword evidence="3 6" id="KW-0694">RNA-binding</keyword>
<comment type="similarity">
    <text evidence="1 6 7">Belongs to the bacterial ribosomal protein bL21 family.</text>
</comment>
<name>A0A8J3IK45_9CHLR</name>
<evidence type="ECO:0000256" key="2">
    <source>
        <dbReference type="ARBA" id="ARBA00022730"/>
    </source>
</evidence>
<keyword evidence="5 6" id="KW-0687">Ribonucleoprotein</keyword>
<dbReference type="RefSeq" id="WP_220203724.1">
    <property type="nucleotide sequence ID" value="NZ_BNJK01000001.1"/>
</dbReference>
<keyword evidence="4 6" id="KW-0689">Ribosomal protein</keyword>
<dbReference type="SUPFAM" id="SSF141091">
    <property type="entry name" value="L21p-like"/>
    <property type="match status" value="1"/>
</dbReference>
<feature type="region of interest" description="Disordered" evidence="8">
    <location>
        <begin position="107"/>
        <end position="164"/>
    </location>
</feature>
<reference evidence="9" key="1">
    <citation type="submission" date="2020-10" db="EMBL/GenBank/DDBJ databases">
        <title>Taxonomic study of unclassified bacteria belonging to the class Ktedonobacteria.</title>
        <authorList>
            <person name="Yabe S."/>
            <person name="Wang C.M."/>
            <person name="Zheng Y."/>
            <person name="Sakai Y."/>
            <person name="Cavaletti L."/>
            <person name="Monciardini P."/>
            <person name="Donadio S."/>
        </authorList>
    </citation>
    <scope>NUCLEOTIDE SEQUENCE</scope>
    <source>
        <strain evidence="9">ID150040</strain>
    </source>
</reference>
<evidence type="ECO:0000256" key="1">
    <source>
        <dbReference type="ARBA" id="ARBA00008563"/>
    </source>
</evidence>
<protein>
    <recommendedName>
        <fullName evidence="6">Large ribosomal subunit protein bL21</fullName>
    </recommendedName>
</protein>
<evidence type="ECO:0000256" key="5">
    <source>
        <dbReference type="ARBA" id="ARBA00023274"/>
    </source>
</evidence>
<organism evidence="9 10">
    <name type="scientific">Reticulibacter mediterranei</name>
    <dbReference type="NCBI Taxonomy" id="2778369"/>
    <lineage>
        <taxon>Bacteria</taxon>
        <taxon>Bacillati</taxon>
        <taxon>Chloroflexota</taxon>
        <taxon>Ktedonobacteria</taxon>
        <taxon>Ktedonobacterales</taxon>
        <taxon>Reticulibacteraceae</taxon>
        <taxon>Reticulibacter</taxon>
    </lineage>
</organism>
<evidence type="ECO:0000256" key="7">
    <source>
        <dbReference type="RuleBase" id="RU000562"/>
    </source>
</evidence>
<comment type="subunit">
    <text evidence="6">Part of the 50S ribosomal subunit. Contacts protein L20.</text>
</comment>
<dbReference type="GO" id="GO:0005737">
    <property type="term" value="C:cytoplasm"/>
    <property type="evidence" value="ECO:0007669"/>
    <property type="project" value="UniProtKB-ARBA"/>
</dbReference>
<dbReference type="NCBIfam" id="TIGR00061">
    <property type="entry name" value="L21"/>
    <property type="match status" value="1"/>
</dbReference>
<comment type="function">
    <text evidence="6 7">This protein binds to 23S rRNA in the presence of protein L20.</text>
</comment>
<dbReference type="InterPro" id="IPR001787">
    <property type="entry name" value="Ribosomal_bL21"/>
</dbReference>
<sequence>MFAVIKSGGRQYKVAVGQTLEVNRLPVEDGKQISISEVLLISDADRSLVGAPFVANAEVLATVNGQKRGKKVIVFRYKAKKRVRHRRGHRQELTVLTIDDIVSEGKSLITGEAPQAKAEPVVEEEEAPETTTTVEEQAAPAEATEVKKTTRRRRTTKAESSTEE</sequence>
<keyword evidence="2 6" id="KW-0699">rRNA-binding</keyword>
<evidence type="ECO:0000256" key="3">
    <source>
        <dbReference type="ARBA" id="ARBA00022884"/>
    </source>
</evidence>